<accession>A0A0M3AKQ1</accession>
<dbReference type="EMBL" id="LBIC01000009">
    <property type="protein sequence ID" value="KKW90677.1"/>
    <property type="molecule type" value="Genomic_DNA"/>
</dbReference>
<sequence length="86" mass="9446">MLDYMSVARSRRQDDLTRMAEALGGAPATGHGPQLSFTWGSGSRSGQADWRFSLASLQRPMRDLGLAADGEMRHDARALLSFNLHL</sequence>
<evidence type="ECO:0000313" key="2">
    <source>
        <dbReference type="Proteomes" id="UP000033874"/>
    </source>
</evidence>
<keyword evidence="2" id="KW-1185">Reference proteome</keyword>
<protein>
    <submittedName>
        <fullName evidence="1">Uncharacterized protein</fullName>
    </submittedName>
</protein>
<reference evidence="1 2" key="1">
    <citation type="submission" date="2015-04" db="EMBL/GenBank/DDBJ databases">
        <title>Genome sequence of aromatic hydrocarbons-degrading Sphingobium chungbukense DJ77.</title>
        <authorList>
            <person name="Kim Y.-C."/>
            <person name="Chae J.-C."/>
        </authorList>
    </citation>
    <scope>NUCLEOTIDE SEQUENCE [LARGE SCALE GENOMIC DNA]</scope>
    <source>
        <strain evidence="1 2">DJ77</strain>
    </source>
</reference>
<name>A0A0M3AKQ1_9SPHN</name>
<gene>
    <name evidence="1" type="ORF">YP76_19140</name>
</gene>
<organism evidence="1 2">
    <name type="scientific">Sphingobium chungbukense</name>
    <dbReference type="NCBI Taxonomy" id="56193"/>
    <lineage>
        <taxon>Bacteria</taxon>
        <taxon>Pseudomonadati</taxon>
        <taxon>Pseudomonadota</taxon>
        <taxon>Alphaproteobacteria</taxon>
        <taxon>Sphingomonadales</taxon>
        <taxon>Sphingomonadaceae</taxon>
        <taxon>Sphingobium</taxon>
    </lineage>
</organism>
<proteinExistence type="predicted"/>
<comment type="caution">
    <text evidence="1">The sequence shown here is derived from an EMBL/GenBank/DDBJ whole genome shotgun (WGS) entry which is preliminary data.</text>
</comment>
<dbReference type="Proteomes" id="UP000033874">
    <property type="component" value="Unassembled WGS sequence"/>
</dbReference>
<evidence type="ECO:0000313" key="1">
    <source>
        <dbReference type="EMBL" id="KKW90677.1"/>
    </source>
</evidence>
<dbReference type="PATRIC" id="fig|56193.3.peg.4030"/>
<dbReference type="AlphaFoldDB" id="A0A0M3AKQ1"/>